<dbReference type="KEGG" id="ghi:107920778"/>
<dbReference type="STRING" id="3635.A0A1U8KUK4"/>
<gene>
    <name evidence="4" type="primary">LOC107920778</name>
</gene>
<evidence type="ECO:0000259" key="2">
    <source>
        <dbReference type="Pfam" id="PF04782"/>
    </source>
</evidence>
<sequence length="199" mass="22639">MEMRNLVQIVLKTKEKNPRGIVVPVKNGDAENEKKADSSHIDKVQKKADINEPKNRSGKQSASEVIKELQVLFEKVSESENGVLNMLDTGKFRYHHKKSVYQGTTKVFHMITSNSWETDPLLSKGKSSYMDNNEIVSSQNLSSTMRKLCMWEKKLYDEVKEECAERAREMIEIMDYKEPGPNTNPRTSSVLLGSATLVL</sequence>
<dbReference type="Pfam" id="PF04782">
    <property type="entry name" value="DUF632"/>
    <property type="match status" value="1"/>
</dbReference>
<dbReference type="PANTHER" id="PTHR21450:SF19">
    <property type="entry name" value="F5M15.15"/>
    <property type="match status" value="1"/>
</dbReference>
<reference evidence="4" key="2">
    <citation type="submission" date="2025-08" db="UniProtKB">
        <authorList>
            <consortium name="RefSeq"/>
        </authorList>
    </citation>
    <scope>IDENTIFICATION</scope>
</reference>
<dbReference type="PANTHER" id="PTHR21450">
    <property type="entry name" value="PROTEIN ALTERED PHOSPHATE STARVATION RESPONSE 1"/>
    <property type="match status" value="1"/>
</dbReference>
<proteinExistence type="predicted"/>
<organism evidence="3 4">
    <name type="scientific">Gossypium hirsutum</name>
    <name type="common">Upland cotton</name>
    <name type="synonym">Gossypium mexicanum</name>
    <dbReference type="NCBI Taxonomy" id="3635"/>
    <lineage>
        <taxon>Eukaryota</taxon>
        <taxon>Viridiplantae</taxon>
        <taxon>Streptophyta</taxon>
        <taxon>Embryophyta</taxon>
        <taxon>Tracheophyta</taxon>
        <taxon>Spermatophyta</taxon>
        <taxon>Magnoliopsida</taxon>
        <taxon>eudicotyledons</taxon>
        <taxon>Gunneridae</taxon>
        <taxon>Pentapetalae</taxon>
        <taxon>rosids</taxon>
        <taxon>malvids</taxon>
        <taxon>Malvales</taxon>
        <taxon>Malvaceae</taxon>
        <taxon>Malvoideae</taxon>
        <taxon>Gossypium</taxon>
    </lineage>
</organism>
<dbReference type="InterPro" id="IPR006867">
    <property type="entry name" value="DUF632"/>
</dbReference>
<dbReference type="Proteomes" id="UP000818029">
    <property type="component" value="Chromosome D08"/>
</dbReference>
<evidence type="ECO:0000313" key="3">
    <source>
        <dbReference type="Proteomes" id="UP000818029"/>
    </source>
</evidence>
<reference evidence="3" key="1">
    <citation type="journal article" date="2020" name="Nat. Genet.">
        <title>Genomic diversifications of five Gossypium allopolyploid species and their impact on cotton improvement.</title>
        <authorList>
            <person name="Chen Z.J."/>
            <person name="Sreedasyam A."/>
            <person name="Ando A."/>
            <person name="Song Q."/>
            <person name="De Santiago L.M."/>
            <person name="Hulse-Kemp A.M."/>
            <person name="Ding M."/>
            <person name="Ye W."/>
            <person name="Kirkbride R.C."/>
            <person name="Jenkins J."/>
            <person name="Plott C."/>
            <person name="Lovell J."/>
            <person name="Lin Y.M."/>
            <person name="Vaughn R."/>
            <person name="Liu B."/>
            <person name="Simpson S."/>
            <person name="Scheffler B.E."/>
            <person name="Wen L."/>
            <person name="Saski C.A."/>
            <person name="Grover C.E."/>
            <person name="Hu G."/>
            <person name="Conover J.L."/>
            <person name="Carlson J.W."/>
            <person name="Shu S."/>
            <person name="Boston L.B."/>
            <person name="Williams M."/>
            <person name="Peterson D.G."/>
            <person name="McGee K."/>
            <person name="Jones D.C."/>
            <person name="Wendel J.F."/>
            <person name="Stelly D.M."/>
            <person name="Grimwood J."/>
            <person name="Schmutz J."/>
        </authorList>
    </citation>
    <scope>NUCLEOTIDE SEQUENCE [LARGE SCALE GENOMIC DNA]</scope>
    <source>
        <strain evidence="3">cv. TM-1</strain>
    </source>
</reference>
<dbReference type="PaxDb" id="3635-A0A1U8KUK4"/>
<dbReference type="RefSeq" id="XP_016706111.1">
    <property type="nucleotide sequence ID" value="XM_016850622.2"/>
</dbReference>
<dbReference type="GeneID" id="107920778"/>
<protein>
    <submittedName>
        <fullName evidence="4">Nitrate regulatory gene2 protein-like</fullName>
    </submittedName>
</protein>
<evidence type="ECO:0000313" key="4">
    <source>
        <dbReference type="RefSeq" id="XP_016706111.1"/>
    </source>
</evidence>
<keyword evidence="3" id="KW-1185">Reference proteome</keyword>
<evidence type="ECO:0000256" key="1">
    <source>
        <dbReference type="SAM" id="MobiDB-lite"/>
    </source>
</evidence>
<feature type="compositionally biased region" description="Basic and acidic residues" evidence="1">
    <location>
        <begin position="28"/>
        <end position="55"/>
    </location>
</feature>
<feature type="region of interest" description="Disordered" evidence="1">
    <location>
        <begin position="21"/>
        <end position="62"/>
    </location>
</feature>
<dbReference type="AlphaFoldDB" id="A0A1U8KUK4"/>
<feature type="domain" description="DUF632" evidence="2">
    <location>
        <begin position="64"/>
        <end position="162"/>
    </location>
</feature>
<accession>A0A1U8KUK4</accession>
<name>A0A1U8KUK4_GOSHI</name>